<evidence type="ECO:0000313" key="2">
    <source>
        <dbReference type="EMBL" id="CAH2303067.1"/>
    </source>
</evidence>
<feature type="region of interest" description="Disordered" evidence="1">
    <location>
        <begin position="306"/>
        <end position="325"/>
    </location>
</feature>
<evidence type="ECO:0000313" key="3">
    <source>
        <dbReference type="Proteomes" id="UP001295444"/>
    </source>
</evidence>
<proteinExistence type="predicted"/>
<accession>A0AAD1SK21</accession>
<evidence type="ECO:0000256" key="1">
    <source>
        <dbReference type="SAM" id="MobiDB-lite"/>
    </source>
</evidence>
<organism evidence="2 3">
    <name type="scientific">Pelobates cultripes</name>
    <name type="common">Western spadefoot toad</name>
    <dbReference type="NCBI Taxonomy" id="61616"/>
    <lineage>
        <taxon>Eukaryota</taxon>
        <taxon>Metazoa</taxon>
        <taxon>Chordata</taxon>
        <taxon>Craniata</taxon>
        <taxon>Vertebrata</taxon>
        <taxon>Euteleostomi</taxon>
        <taxon>Amphibia</taxon>
        <taxon>Batrachia</taxon>
        <taxon>Anura</taxon>
        <taxon>Pelobatoidea</taxon>
        <taxon>Pelobatidae</taxon>
        <taxon>Pelobates</taxon>
    </lineage>
</organism>
<dbReference type="Proteomes" id="UP001295444">
    <property type="component" value="Chromosome 06"/>
</dbReference>
<name>A0AAD1SK21_PELCU</name>
<dbReference type="EMBL" id="OW240917">
    <property type="protein sequence ID" value="CAH2303067.1"/>
    <property type="molecule type" value="Genomic_DNA"/>
</dbReference>
<keyword evidence="3" id="KW-1185">Reference proteome</keyword>
<sequence length="325" mass="37563">MPRKPAIDNRILKETLKSYPGIFNDKGELKSASDPIWREVCSHSSFQKYTSEAKESGTSQGIFKPKQIHDYIFQNRYGLQTFLRMEFSSFLPQSNVTEIMEELWSDRSTTDEDSSEGVFVHTQGNEPTLLWQISIPYEKYLEIEPKTVIYNEGNCKKRRKVLKQNTWTATIADVLYKQHGIPCAFSFKRNKVRIGEDKTRKFITANGHCTECKAVVHISAEQEPDLGNPLILHVRAPDTRPIPHLKKNQLRGEKRRKLGEEMLKTLPSNWRREKLDSEITFGEKEPPNMPSLRICQDARQEAVDRMFGTPKLKDPVLSLSDEKYS</sequence>
<reference evidence="2" key="1">
    <citation type="submission" date="2022-03" db="EMBL/GenBank/DDBJ databases">
        <authorList>
            <person name="Alioto T."/>
            <person name="Alioto T."/>
            <person name="Gomez Garrido J."/>
        </authorList>
    </citation>
    <scope>NUCLEOTIDE SEQUENCE</scope>
</reference>
<gene>
    <name evidence="2" type="ORF">PECUL_23A044930</name>
</gene>
<protein>
    <submittedName>
        <fullName evidence="2">Uncharacterized protein</fullName>
    </submittedName>
</protein>
<dbReference type="AlphaFoldDB" id="A0AAD1SK21"/>